<dbReference type="InterPro" id="IPR000719">
    <property type="entry name" value="Prot_kinase_dom"/>
</dbReference>
<evidence type="ECO:0000313" key="4">
    <source>
        <dbReference type="EMBL" id="GHI52484.1"/>
    </source>
</evidence>
<organism evidence="4 5">
    <name type="scientific">Streptomyces rubradiris</name>
    <name type="common">Streptomyces achromogenes subsp. rubradiris</name>
    <dbReference type="NCBI Taxonomy" id="285531"/>
    <lineage>
        <taxon>Bacteria</taxon>
        <taxon>Bacillati</taxon>
        <taxon>Actinomycetota</taxon>
        <taxon>Actinomycetes</taxon>
        <taxon>Kitasatosporales</taxon>
        <taxon>Streptomycetaceae</taxon>
        <taxon>Streptomyces</taxon>
    </lineage>
</organism>
<dbReference type="CDD" id="cd14014">
    <property type="entry name" value="STKc_PknB_like"/>
    <property type="match status" value="1"/>
</dbReference>
<dbReference type="Pfam" id="PF00498">
    <property type="entry name" value="FHA"/>
    <property type="match status" value="1"/>
</dbReference>
<dbReference type="SMART" id="SM00240">
    <property type="entry name" value="FHA"/>
    <property type="match status" value="1"/>
</dbReference>
<dbReference type="Pfam" id="PF00069">
    <property type="entry name" value="Pkinase"/>
    <property type="match status" value="1"/>
</dbReference>
<feature type="domain" description="Protein kinase" evidence="3">
    <location>
        <begin position="115"/>
        <end position="399"/>
    </location>
</feature>
<dbReference type="InterPro" id="IPR000253">
    <property type="entry name" value="FHA_dom"/>
</dbReference>
<proteinExistence type="predicted"/>
<dbReference type="CDD" id="cd00060">
    <property type="entry name" value="FHA"/>
    <property type="match status" value="1"/>
</dbReference>
<dbReference type="Gene3D" id="2.60.200.20">
    <property type="match status" value="1"/>
</dbReference>
<dbReference type="SMART" id="SM00220">
    <property type="entry name" value="S_TKc"/>
    <property type="match status" value="1"/>
</dbReference>
<feature type="domain" description="FHA" evidence="2">
    <location>
        <begin position="14"/>
        <end position="65"/>
    </location>
</feature>
<sequence length="399" mass="42863">MPARTLVFRAPAALSAGRAEDCGLRVAADDRRVSRRHCVFDIDPPAVRVRDLGSRNGTYVNGVRLAPCASRPHELADGDEVRLGGAVVGVFSTGTGARTAQDRPRPAGAARIGDHTLVRELGRGTQAVVHLARHEPSGELRALKVLRPEAVLRPELVHGFLREIRTTRTLRHPRLVAFHEAGAVGTWFFLAGEYCDGGSLAQWMAGREGPLTPETAVAVTLQVLDGLEYLHDRRTADATGPQAAVPDRLVHRDLKPQNILLTGSRTAPSVKIADFGLAKAFERAGLSGHTLTGALGGSVPFMPRSQIVNYKYAGPAVDVWSATACLYWMLTGTTPRDFPDGADPVGVVLREPVVPVLRRTSAVPRRLATLLDGVLADEDPGSRTMPSARELGQALREVL</sequence>
<dbReference type="PROSITE" id="PS50011">
    <property type="entry name" value="PROTEIN_KINASE_DOM"/>
    <property type="match status" value="1"/>
</dbReference>
<dbReference type="PROSITE" id="PS00108">
    <property type="entry name" value="PROTEIN_KINASE_ST"/>
    <property type="match status" value="1"/>
</dbReference>
<dbReference type="SUPFAM" id="SSF56112">
    <property type="entry name" value="Protein kinase-like (PK-like)"/>
    <property type="match status" value="1"/>
</dbReference>
<dbReference type="InterPro" id="IPR045269">
    <property type="entry name" value="Atg1-like"/>
</dbReference>
<dbReference type="InterPro" id="IPR011009">
    <property type="entry name" value="Kinase-like_dom_sf"/>
</dbReference>
<dbReference type="InterPro" id="IPR008984">
    <property type="entry name" value="SMAD_FHA_dom_sf"/>
</dbReference>
<keyword evidence="1" id="KW-0597">Phosphoprotein</keyword>
<dbReference type="Proteomes" id="UP000646738">
    <property type="component" value="Unassembled WGS sequence"/>
</dbReference>
<dbReference type="PROSITE" id="PS50006">
    <property type="entry name" value="FHA_DOMAIN"/>
    <property type="match status" value="1"/>
</dbReference>
<evidence type="ECO:0000256" key="1">
    <source>
        <dbReference type="ARBA" id="ARBA00022553"/>
    </source>
</evidence>
<evidence type="ECO:0000259" key="2">
    <source>
        <dbReference type="PROSITE" id="PS50006"/>
    </source>
</evidence>
<dbReference type="EMBL" id="BNEA01000007">
    <property type="protein sequence ID" value="GHI52484.1"/>
    <property type="molecule type" value="Genomic_DNA"/>
</dbReference>
<evidence type="ECO:0008006" key="6">
    <source>
        <dbReference type="Google" id="ProtNLM"/>
    </source>
</evidence>
<accession>A0ABQ3R9G2</accession>
<dbReference type="SUPFAM" id="SSF49879">
    <property type="entry name" value="SMAD/FHA domain"/>
    <property type="match status" value="1"/>
</dbReference>
<dbReference type="Gene3D" id="1.10.510.10">
    <property type="entry name" value="Transferase(Phosphotransferase) domain 1"/>
    <property type="match status" value="1"/>
</dbReference>
<dbReference type="InterPro" id="IPR008271">
    <property type="entry name" value="Ser/Thr_kinase_AS"/>
</dbReference>
<reference evidence="5" key="1">
    <citation type="submission" date="2023-07" db="EMBL/GenBank/DDBJ databases">
        <title>Whole genome shotgun sequence of Streptomyces achromogenes subsp. rubradiris NBRC 14000.</title>
        <authorList>
            <person name="Komaki H."/>
            <person name="Tamura T."/>
        </authorList>
    </citation>
    <scope>NUCLEOTIDE SEQUENCE [LARGE SCALE GENOMIC DNA]</scope>
    <source>
        <strain evidence="5">NBRC 14000</strain>
    </source>
</reference>
<keyword evidence="5" id="KW-1185">Reference proteome</keyword>
<dbReference type="PANTHER" id="PTHR24348">
    <property type="entry name" value="SERINE/THREONINE-PROTEIN KINASE UNC-51-RELATED"/>
    <property type="match status" value="1"/>
</dbReference>
<protein>
    <recommendedName>
        <fullName evidence="6">Non-specific serine/threonine protein kinase</fullName>
    </recommendedName>
</protein>
<evidence type="ECO:0000259" key="3">
    <source>
        <dbReference type="PROSITE" id="PS50011"/>
    </source>
</evidence>
<gene>
    <name evidence="4" type="ORF">Srubr_23300</name>
</gene>
<evidence type="ECO:0000313" key="5">
    <source>
        <dbReference type="Proteomes" id="UP000646738"/>
    </source>
</evidence>
<name>A0ABQ3R9G2_STRRR</name>
<comment type="caution">
    <text evidence="4">The sequence shown here is derived from an EMBL/GenBank/DDBJ whole genome shotgun (WGS) entry which is preliminary data.</text>
</comment>